<sequence>RNKGGLLKGEVLDRDFYGQTLMAGRYEINDEIQSAMQSYNAEWARPVRDSAGNITKFVITKKDMVALNECMEFYTSVLPFTPPGTLACYWKHTAESMALGNVAHQLWQCCALWPWSNEIRDNVPGARLGVKPIIGGRPFYGAFYFAVPKVCHNLEGAYWLMRYLGSFECQQRCGEKGWSNPRMDVMQLPKYRDPEWDWTVLGEASQVVIEQWDNLTPYVDDWLYFNSVAGAKIYEELIIVLHDGALGHYTPMETVRNIVDMLLEWQGT</sequence>
<feature type="non-terminal residue" evidence="1">
    <location>
        <position position="1"/>
    </location>
</feature>
<dbReference type="SUPFAM" id="SSF53850">
    <property type="entry name" value="Periplasmic binding protein-like II"/>
    <property type="match status" value="1"/>
</dbReference>
<organism evidence="1">
    <name type="scientific">marine sediment metagenome</name>
    <dbReference type="NCBI Taxonomy" id="412755"/>
    <lineage>
        <taxon>unclassified sequences</taxon>
        <taxon>metagenomes</taxon>
        <taxon>ecological metagenomes</taxon>
    </lineage>
</organism>
<accession>X1TZ96</accession>
<protein>
    <recommendedName>
        <fullName evidence="2">Extracellular solute-binding protein</fullName>
    </recommendedName>
</protein>
<reference evidence="1" key="1">
    <citation type="journal article" date="2014" name="Front. Microbiol.">
        <title>High frequency of phylogenetically diverse reductive dehalogenase-homologous genes in deep subseafloor sedimentary metagenomes.</title>
        <authorList>
            <person name="Kawai M."/>
            <person name="Futagami T."/>
            <person name="Toyoda A."/>
            <person name="Takaki Y."/>
            <person name="Nishi S."/>
            <person name="Hori S."/>
            <person name="Arai W."/>
            <person name="Tsubouchi T."/>
            <person name="Morono Y."/>
            <person name="Uchiyama I."/>
            <person name="Ito T."/>
            <person name="Fujiyama A."/>
            <person name="Inagaki F."/>
            <person name="Takami H."/>
        </authorList>
    </citation>
    <scope>NUCLEOTIDE SEQUENCE</scope>
    <source>
        <strain evidence="1">Expedition CK06-06</strain>
    </source>
</reference>
<gene>
    <name evidence="1" type="ORF">S12H4_37121</name>
</gene>
<evidence type="ECO:0008006" key="2">
    <source>
        <dbReference type="Google" id="ProtNLM"/>
    </source>
</evidence>
<name>X1TZ96_9ZZZZ</name>
<feature type="non-terminal residue" evidence="1">
    <location>
        <position position="268"/>
    </location>
</feature>
<dbReference type="AlphaFoldDB" id="X1TZ96"/>
<proteinExistence type="predicted"/>
<dbReference type="Gene3D" id="3.40.190.10">
    <property type="entry name" value="Periplasmic binding protein-like II"/>
    <property type="match status" value="2"/>
</dbReference>
<comment type="caution">
    <text evidence="1">The sequence shown here is derived from an EMBL/GenBank/DDBJ whole genome shotgun (WGS) entry which is preliminary data.</text>
</comment>
<evidence type="ECO:0000313" key="1">
    <source>
        <dbReference type="EMBL" id="GAI96696.1"/>
    </source>
</evidence>
<dbReference type="EMBL" id="BARW01022198">
    <property type="protein sequence ID" value="GAI96696.1"/>
    <property type="molecule type" value="Genomic_DNA"/>
</dbReference>